<feature type="domain" description="D-isomer specific 2-hydroxyacid dehydrogenase catalytic" evidence="5">
    <location>
        <begin position="46"/>
        <end position="315"/>
    </location>
</feature>
<comment type="caution">
    <text evidence="7">The sequence shown here is derived from an EMBL/GenBank/DDBJ whole genome shotgun (WGS) entry which is preliminary data.</text>
</comment>
<evidence type="ECO:0000256" key="3">
    <source>
        <dbReference type="ARBA" id="ARBA00023027"/>
    </source>
</evidence>
<dbReference type="CDD" id="cd05300">
    <property type="entry name" value="2-Hacid_dh_1"/>
    <property type="match status" value="1"/>
</dbReference>
<dbReference type="PANTHER" id="PTHR43333:SF1">
    <property type="entry name" value="D-ISOMER SPECIFIC 2-HYDROXYACID DEHYDROGENASE NAD-BINDING DOMAIN-CONTAINING PROTEIN"/>
    <property type="match status" value="1"/>
</dbReference>
<dbReference type="InterPro" id="IPR006140">
    <property type="entry name" value="D-isomer_DH_NAD-bd"/>
</dbReference>
<evidence type="ECO:0000256" key="4">
    <source>
        <dbReference type="RuleBase" id="RU003719"/>
    </source>
</evidence>
<evidence type="ECO:0000313" key="8">
    <source>
        <dbReference type="Proteomes" id="UP000642284"/>
    </source>
</evidence>
<dbReference type="Pfam" id="PF02826">
    <property type="entry name" value="2-Hacid_dh_C"/>
    <property type="match status" value="1"/>
</dbReference>
<dbReference type="Proteomes" id="UP000642284">
    <property type="component" value="Unassembled WGS sequence"/>
</dbReference>
<comment type="similarity">
    <text evidence="1 4">Belongs to the D-isomer specific 2-hydroxyacid dehydrogenase family.</text>
</comment>
<keyword evidence="2 4" id="KW-0560">Oxidoreductase</keyword>
<proteinExistence type="inferred from homology"/>
<dbReference type="EMBL" id="JACTVJ010000021">
    <property type="protein sequence ID" value="MBC9717820.1"/>
    <property type="molecule type" value="Genomic_DNA"/>
</dbReference>
<dbReference type="InterPro" id="IPR036291">
    <property type="entry name" value="NAD(P)-bd_dom_sf"/>
</dbReference>
<dbReference type="Pfam" id="PF00389">
    <property type="entry name" value="2-Hacid_dh"/>
    <property type="match status" value="1"/>
</dbReference>
<dbReference type="InterPro" id="IPR006139">
    <property type="entry name" value="D-isomer_2_OHA_DH_cat_dom"/>
</dbReference>
<reference evidence="7 8" key="1">
    <citation type="submission" date="2020-08" db="EMBL/GenBank/DDBJ databases">
        <title>Genemic of Streptomyces polyaspartic.</title>
        <authorList>
            <person name="Liu W."/>
        </authorList>
    </citation>
    <scope>NUCLEOTIDE SEQUENCE [LARGE SCALE GENOMIC DNA]</scope>
    <source>
        <strain evidence="7 8">TRM66268-LWL</strain>
    </source>
</reference>
<dbReference type="RefSeq" id="WP_187818265.1">
    <property type="nucleotide sequence ID" value="NZ_JACTVJ010000021.1"/>
</dbReference>
<dbReference type="Gene3D" id="3.40.50.720">
    <property type="entry name" value="NAD(P)-binding Rossmann-like Domain"/>
    <property type="match status" value="2"/>
</dbReference>
<keyword evidence="3" id="KW-0520">NAD</keyword>
<feature type="domain" description="D-isomer specific 2-hydroxyacid dehydrogenase NAD-binding" evidence="6">
    <location>
        <begin position="109"/>
        <end position="286"/>
    </location>
</feature>
<evidence type="ECO:0000259" key="6">
    <source>
        <dbReference type="Pfam" id="PF02826"/>
    </source>
</evidence>
<name>A0ABR7ST20_9ACTN</name>
<keyword evidence="8" id="KW-1185">Reference proteome</keyword>
<dbReference type="PANTHER" id="PTHR43333">
    <property type="entry name" value="2-HACID_DH_C DOMAIN-CONTAINING PROTEIN"/>
    <property type="match status" value="1"/>
</dbReference>
<gene>
    <name evidence="7" type="ORF">H9Y04_35345</name>
</gene>
<evidence type="ECO:0000256" key="2">
    <source>
        <dbReference type="ARBA" id="ARBA00023002"/>
    </source>
</evidence>
<sequence length="329" mass="35984">MTTVMISLNSPYDFWQFGEWHLKLLVADFPEVTFELVADVDAPGRVPEADVYFGWSFSAEWLAQASRLRWVASPAAGVDHLPVDRLMEARVGLTRGYGYHGRPMAEHALGLLLGFSRGLFLSQRLQARAPWWKDQLADAFFDLHGQTLTIVGCGSVGTQLAIAAQALGMHVIGVRRQAHRTDGIGIEWKPASRVDEALARSKVVVNLLPATTETTGFFSATTFDACQRGAVFLNLGRASTVDHTALIAALDSGRLSGAGLDVHPTKPPAPDDPLRRHPRVVLTPKTATFSRTYMDRAVAFFHDNLHLYLADRPLNGTVVPLPDGGTHAR</sequence>
<evidence type="ECO:0000256" key="1">
    <source>
        <dbReference type="ARBA" id="ARBA00005854"/>
    </source>
</evidence>
<organism evidence="7 8">
    <name type="scientific">Streptomyces polyasparticus</name>
    <dbReference type="NCBI Taxonomy" id="2767826"/>
    <lineage>
        <taxon>Bacteria</taxon>
        <taxon>Bacillati</taxon>
        <taxon>Actinomycetota</taxon>
        <taxon>Actinomycetes</taxon>
        <taxon>Kitasatosporales</taxon>
        <taxon>Streptomycetaceae</taxon>
        <taxon>Streptomyces</taxon>
    </lineage>
</organism>
<evidence type="ECO:0000313" key="7">
    <source>
        <dbReference type="EMBL" id="MBC9717820.1"/>
    </source>
</evidence>
<dbReference type="SUPFAM" id="SSF51735">
    <property type="entry name" value="NAD(P)-binding Rossmann-fold domains"/>
    <property type="match status" value="1"/>
</dbReference>
<evidence type="ECO:0000259" key="5">
    <source>
        <dbReference type="Pfam" id="PF00389"/>
    </source>
</evidence>
<protein>
    <submittedName>
        <fullName evidence="7">D-2-hydroxyacid dehydrogenase</fullName>
    </submittedName>
</protein>
<accession>A0ABR7ST20</accession>
<dbReference type="SUPFAM" id="SSF52283">
    <property type="entry name" value="Formate/glycerate dehydrogenase catalytic domain-like"/>
    <property type="match status" value="1"/>
</dbReference>